<accession>A0A3T1CXM3</accession>
<evidence type="ECO:0000313" key="2">
    <source>
        <dbReference type="EMBL" id="BBI30580.1"/>
    </source>
</evidence>
<protein>
    <submittedName>
        <fullName evidence="2">Uncharacterized protein</fullName>
    </submittedName>
</protein>
<evidence type="ECO:0000313" key="3">
    <source>
        <dbReference type="Proteomes" id="UP001161669"/>
    </source>
</evidence>
<dbReference type="Proteomes" id="UP001161669">
    <property type="component" value="Segment"/>
</dbReference>
<keyword evidence="3" id="KW-1185">Reference proteome</keyword>
<proteinExistence type="predicted"/>
<sequence>MKRSLDAHPATSPRKQVRFEKEDNRKGNKDVFDVCILLDHIASNCRLLRDVLEGVVKRHAIPYQAYEKHRAKLAADWRGESAMEESAKDMCVTDAECVWETDEDRPKWAMGLSYVSFYRSDGDDDEHEDMGEYESSRDASVAARVFLARLRSERAMSSRRCDSEVLSLFDDAIASLVPLTVLDADARNHACHVIEIVRQRYPALAPCLDPVIARHSTQDYDREEFKAMAESTALDLCSIEARALWKTKELRPAWAKDVDSVDIGDPAQPLALVDAARTLLLGIEAILQDYNASLCLGSDDRLGELELVFYEKLFDALRTVIEEEEKKDC</sequence>
<evidence type="ECO:0000256" key="1">
    <source>
        <dbReference type="SAM" id="MobiDB-lite"/>
    </source>
</evidence>
<feature type="region of interest" description="Disordered" evidence="1">
    <location>
        <begin position="1"/>
        <end position="22"/>
    </location>
</feature>
<name>A0A3T1CXM3_9VIRU</name>
<dbReference type="EMBL" id="AP018495">
    <property type="protein sequence ID" value="BBI30580.1"/>
    <property type="molecule type" value="Genomic_DNA"/>
</dbReference>
<organism evidence="2 3">
    <name type="scientific">Acanthamoeba castellanii medusavirus J1</name>
    <dbReference type="NCBI Taxonomy" id="3114988"/>
    <lineage>
        <taxon>Viruses</taxon>
        <taxon>Varidnaviria</taxon>
        <taxon>Bamfordvirae</taxon>
        <taxon>Nucleocytoviricota</taxon>
        <taxon>Megaviricetes</taxon>
        <taxon>Mamonoviridae</taxon>
        <taxon>Medusavirus</taxon>
        <taxon>Medusavirus medusae</taxon>
    </lineage>
</organism>
<reference evidence="3" key="1">
    <citation type="journal article" date="2019" name="J. Virol.">
        <title>Medusavirus, a novel large DNA virus discovered from hot spring water.</title>
        <authorList>
            <person name="Yoshikawa G."/>
            <person name="Blanc-Mathieu R."/>
            <person name="Song C."/>
            <person name="Kayama Y."/>
            <person name="Mochizuki T."/>
            <person name="Murata K."/>
            <person name="Ogata H."/>
            <person name="Takemura M."/>
        </authorList>
    </citation>
    <scope>NUCLEOTIDE SEQUENCE [LARGE SCALE GENOMIC DNA]</scope>
</reference>
<dbReference type="KEGG" id="vg:80540932"/>